<accession>Q83FQ3</accession>
<dbReference type="InterPro" id="IPR000182">
    <property type="entry name" value="GNAT_dom"/>
</dbReference>
<evidence type="ECO:0000259" key="1">
    <source>
        <dbReference type="PROSITE" id="PS51186"/>
    </source>
</evidence>
<protein>
    <submittedName>
        <fullName evidence="2">Acetyltransferase</fullName>
    </submittedName>
</protein>
<dbReference type="STRING" id="203267.TWT_659"/>
<dbReference type="HOGENOM" id="CLU_068014_0_0_11"/>
<dbReference type="PANTHER" id="PTHR43617">
    <property type="entry name" value="L-AMINO ACID N-ACETYLTRANSFERASE"/>
    <property type="match status" value="1"/>
</dbReference>
<gene>
    <name evidence="2" type="ordered locus">TWT_659</name>
</gene>
<dbReference type="OrthoDB" id="3208058at2"/>
<keyword evidence="3" id="KW-1185">Reference proteome</keyword>
<dbReference type="AlphaFoldDB" id="Q83FQ3"/>
<dbReference type="SUPFAM" id="SSF55729">
    <property type="entry name" value="Acyl-CoA N-acyltransferases (Nat)"/>
    <property type="match status" value="1"/>
</dbReference>
<reference evidence="2 3" key="1">
    <citation type="journal article" date="2003" name="Genome Res.">
        <title>Tropheryma whipplei twist: a human pathogenic Actinobacteria with a reduced genome.</title>
        <authorList>
            <person name="Raoult D."/>
            <person name="Ogata H."/>
            <person name="Audic S."/>
            <person name="Robert C."/>
            <person name="Suhre K."/>
            <person name="Drancourt M."/>
            <person name="Claverie J.-M."/>
        </authorList>
    </citation>
    <scope>NUCLEOTIDE SEQUENCE [LARGE SCALE GENOMIC DNA]</scope>
    <source>
        <strain evidence="2 3">Twist</strain>
    </source>
</reference>
<dbReference type="PANTHER" id="PTHR43617:SF34">
    <property type="entry name" value="PUTATIVE-RELATED"/>
    <property type="match status" value="1"/>
</dbReference>
<dbReference type="InterPro" id="IPR050276">
    <property type="entry name" value="MshD_Acetyltransferase"/>
</dbReference>
<dbReference type="Proteomes" id="UP000002200">
    <property type="component" value="Chromosome"/>
</dbReference>
<dbReference type="GO" id="GO:0016747">
    <property type="term" value="F:acyltransferase activity, transferring groups other than amino-acyl groups"/>
    <property type="evidence" value="ECO:0007669"/>
    <property type="project" value="InterPro"/>
</dbReference>
<evidence type="ECO:0000313" key="2">
    <source>
        <dbReference type="EMBL" id="AAO44756.1"/>
    </source>
</evidence>
<dbReference type="EMBL" id="AE014184">
    <property type="protein sequence ID" value="AAO44756.1"/>
    <property type="molecule type" value="Genomic_DNA"/>
</dbReference>
<dbReference type="Pfam" id="PF00583">
    <property type="entry name" value="Acetyltransf_1"/>
    <property type="match status" value="1"/>
</dbReference>
<dbReference type="RefSeq" id="WP_011102715.1">
    <property type="nucleotide sequence ID" value="NC_004572.3"/>
</dbReference>
<dbReference type="KEGG" id="twh:TWT_659"/>
<organism evidence="2 3">
    <name type="scientific">Tropheryma whipplei (strain Twist)</name>
    <name type="common">Whipple's bacillus</name>
    <dbReference type="NCBI Taxonomy" id="203267"/>
    <lineage>
        <taxon>Bacteria</taxon>
        <taxon>Bacillati</taxon>
        <taxon>Actinomycetota</taxon>
        <taxon>Actinomycetes</taxon>
        <taxon>Micrococcales</taxon>
        <taxon>Tropherymataceae</taxon>
        <taxon>Tropheryma</taxon>
    </lineage>
</organism>
<feature type="domain" description="N-acetyltransferase" evidence="1">
    <location>
        <begin position="189"/>
        <end position="336"/>
    </location>
</feature>
<evidence type="ECO:0000313" key="3">
    <source>
        <dbReference type="Proteomes" id="UP000002200"/>
    </source>
</evidence>
<dbReference type="InterPro" id="IPR016181">
    <property type="entry name" value="Acyl_CoA_acyltransferase"/>
</dbReference>
<keyword evidence="2" id="KW-0808">Transferase</keyword>
<dbReference type="PROSITE" id="PS51186">
    <property type="entry name" value="GNAT"/>
    <property type="match status" value="1"/>
</dbReference>
<dbReference type="eggNOG" id="COG0456">
    <property type="taxonomic scope" value="Bacteria"/>
</dbReference>
<sequence length="336" mass="38507">MSLSEKLLVREVPFDESRLRKVAAVCQQFDSHPPFSDYTLLGKPSVLCLMSDKTLHNSTGSDFFCPNPLDIEWQITLGIALVNGNEAEMVIIPGHRKNGYGTYFLNEIRKRIPGDVKFWAHGAHPAALALAKRYGATEERVVCIMHLKNPRARVKSLLQSLSRMRWIEYAKRVLQKVAFLSRRGAVESVTYRCFRTGRGTKATRDEIEWLALNAEIFKDHPEYGKLTINDLRLCYSQPWFSRKRFILAIKNGKVAGYVWIKLNKHSRKGEIYSLGSTGGGLGSKLLERALDIMYRRGVELIFLYVDETNKKAINLYRKFNFAEVERDILFNVRGGR</sequence>
<dbReference type="Gene3D" id="3.40.630.30">
    <property type="match status" value="1"/>
</dbReference>
<dbReference type="GeneID" id="67388457"/>
<proteinExistence type="predicted"/>
<name>Q83FQ3_TROWT</name>